<sequence>MISYKLYKATTDPDAERFVKEQMSNRAKIEAYETSDTSITDASGNIDISGTNLSPPPQSLITEIIKNIVFSFFVFLFVLFAIYSGHLAANDAVMRDPPYVILYFIYGAIFAPFVVIYYFIQMLRGNTVKSYAIIPIRQGAVSEGTVEGFFMSFISYIPDAEAINKRAKYMESLAKAAGTGMTSATTAVV</sequence>
<name>A0A6C0IAK8_9ZZZZ</name>
<feature type="transmembrane region" description="Helical" evidence="1">
    <location>
        <begin position="68"/>
        <end position="88"/>
    </location>
</feature>
<keyword evidence="1" id="KW-0812">Transmembrane</keyword>
<proteinExistence type="predicted"/>
<evidence type="ECO:0000313" key="2">
    <source>
        <dbReference type="EMBL" id="QHT89779.1"/>
    </source>
</evidence>
<dbReference type="AlphaFoldDB" id="A0A6C0IAK8"/>
<reference evidence="2" key="1">
    <citation type="journal article" date="2020" name="Nature">
        <title>Giant virus diversity and host interactions through global metagenomics.</title>
        <authorList>
            <person name="Schulz F."/>
            <person name="Roux S."/>
            <person name="Paez-Espino D."/>
            <person name="Jungbluth S."/>
            <person name="Walsh D.A."/>
            <person name="Denef V.J."/>
            <person name="McMahon K.D."/>
            <person name="Konstantinidis K.T."/>
            <person name="Eloe-Fadrosh E.A."/>
            <person name="Kyrpides N.C."/>
            <person name="Woyke T."/>
        </authorList>
    </citation>
    <scope>NUCLEOTIDE SEQUENCE</scope>
    <source>
        <strain evidence="2">GVMAG-M-3300023184-62</strain>
    </source>
</reference>
<keyword evidence="1" id="KW-1133">Transmembrane helix</keyword>
<organism evidence="2">
    <name type="scientific">viral metagenome</name>
    <dbReference type="NCBI Taxonomy" id="1070528"/>
    <lineage>
        <taxon>unclassified sequences</taxon>
        <taxon>metagenomes</taxon>
        <taxon>organismal metagenomes</taxon>
    </lineage>
</organism>
<dbReference type="EMBL" id="MN740152">
    <property type="protein sequence ID" value="QHT89779.1"/>
    <property type="molecule type" value="Genomic_DNA"/>
</dbReference>
<evidence type="ECO:0000256" key="1">
    <source>
        <dbReference type="SAM" id="Phobius"/>
    </source>
</evidence>
<protein>
    <submittedName>
        <fullName evidence="2">Uncharacterized protein</fullName>
    </submittedName>
</protein>
<feature type="transmembrane region" description="Helical" evidence="1">
    <location>
        <begin position="100"/>
        <end position="120"/>
    </location>
</feature>
<keyword evidence="1" id="KW-0472">Membrane</keyword>
<accession>A0A6C0IAK8</accession>